<name>A0A6G7WFR2_9LACT</name>
<dbReference type="EMBL" id="CP049889">
    <property type="protein sequence ID" value="QIK51090.1"/>
    <property type="molecule type" value="Genomic_DNA"/>
</dbReference>
<evidence type="ECO:0000313" key="2">
    <source>
        <dbReference type="Proteomes" id="UP000501830"/>
    </source>
</evidence>
<proteinExistence type="predicted"/>
<accession>A0A6G7WFR2</accession>
<protein>
    <submittedName>
        <fullName evidence="1">YkuJ family protein</fullName>
    </submittedName>
</protein>
<dbReference type="InterPro" id="IPR014904">
    <property type="entry name" value="YkuJ-like"/>
</dbReference>
<dbReference type="AlphaFoldDB" id="A0A6G7WFR2"/>
<dbReference type="SUPFAM" id="SSF143567">
    <property type="entry name" value="YkuJ-like"/>
    <property type="match status" value="1"/>
</dbReference>
<dbReference type="RefSeq" id="WP_166062136.1">
    <property type="nucleotide sequence ID" value="NZ_CP049889.1"/>
</dbReference>
<dbReference type="GeneID" id="94552204"/>
<organism evidence="1 2">
    <name type="scientific">Jeotgalibaca porci</name>
    <dbReference type="NCBI Taxonomy" id="1868793"/>
    <lineage>
        <taxon>Bacteria</taxon>
        <taxon>Bacillati</taxon>
        <taxon>Bacillota</taxon>
        <taxon>Bacilli</taxon>
        <taxon>Lactobacillales</taxon>
        <taxon>Carnobacteriaceae</taxon>
        <taxon>Jeotgalibaca</taxon>
    </lineage>
</organism>
<dbReference type="Gene3D" id="3.30.720.20">
    <property type="entry name" value="Protein of unknown function DUF1797"/>
    <property type="match status" value="1"/>
</dbReference>
<dbReference type="Pfam" id="PF08796">
    <property type="entry name" value="DUF1797"/>
    <property type="match status" value="1"/>
</dbReference>
<dbReference type="KEGG" id="jpo:G7058_02860"/>
<gene>
    <name evidence="1" type="ORF">G7058_02860</name>
</gene>
<reference evidence="1 2" key="1">
    <citation type="journal article" date="2017" name="Int. J. Syst. Evol. Microbiol.">
        <title>Jeotgalibaca porci sp. nov. and Jeotgalibaca arthritidis sp. nov., isolated from pigs, and emended description of the genus Jeotgalibaca.</title>
        <authorList>
            <person name="Zamora L."/>
            <person name="Perez-Sancho M."/>
            <person name="Dominguez L."/>
            <person name="Fernandez-Garayzabal J.F."/>
            <person name="Vela A.I."/>
        </authorList>
    </citation>
    <scope>NUCLEOTIDE SEQUENCE [LARGE SCALE GENOMIC DNA]</scope>
    <source>
        <strain evidence="1 2">CCUG 69148</strain>
    </source>
</reference>
<sequence length="76" mass="9064">MKPSQLSAIIRRLEVMMEDDGEIEVRRFEKDGNERCVVRYNRESQMFELEESASNQTYEFDDLDLVAIEIFELIQD</sequence>
<evidence type="ECO:0000313" key="1">
    <source>
        <dbReference type="EMBL" id="QIK51090.1"/>
    </source>
</evidence>
<dbReference type="InterPro" id="IPR038073">
    <property type="entry name" value="YkuJ-like_sf"/>
</dbReference>
<dbReference type="Proteomes" id="UP000501830">
    <property type="component" value="Chromosome"/>
</dbReference>
<keyword evidence="2" id="KW-1185">Reference proteome</keyword>